<name>A0ABN7XA20_GIGMA</name>
<proteinExistence type="predicted"/>
<evidence type="ECO:0000256" key="1">
    <source>
        <dbReference type="SAM" id="MobiDB-lite"/>
    </source>
</evidence>
<evidence type="ECO:0000313" key="2">
    <source>
        <dbReference type="EMBL" id="CAG8851758.1"/>
    </source>
</evidence>
<protein>
    <submittedName>
        <fullName evidence="2">21071_t:CDS:1</fullName>
    </submittedName>
</protein>
<accession>A0ABN7XA20</accession>
<evidence type="ECO:0000313" key="3">
    <source>
        <dbReference type="Proteomes" id="UP000789901"/>
    </source>
</evidence>
<comment type="caution">
    <text evidence="2">The sequence shown here is derived from an EMBL/GenBank/DDBJ whole genome shotgun (WGS) entry which is preliminary data.</text>
</comment>
<reference evidence="2 3" key="1">
    <citation type="submission" date="2021-06" db="EMBL/GenBank/DDBJ databases">
        <authorList>
            <person name="Kallberg Y."/>
            <person name="Tangrot J."/>
            <person name="Rosling A."/>
        </authorList>
    </citation>
    <scope>NUCLEOTIDE SEQUENCE [LARGE SCALE GENOMIC DNA]</scope>
    <source>
        <strain evidence="2 3">120-4 pot B 10/14</strain>
    </source>
</reference>
<dbReference type="EMBL" id="CAJVQB010107713">
    <property type="protein sequence ID" value="CAG8851758.1"/>
    <property type="molecule type" value="Genomic_DNA"/>
</dbReference>
<feature type="non-terminal residue" evidence="2">
    <location>
        <position position="66"/>
    </location>
</feature>
<keyword evidence="3" id="KW-1185">Reference proteome</keyword>
<organism evidence="2 3">
    <name type="scientific">Gigaspora margarita</name>
    <dbReference type="NCBI Taxonomy" id="4874"/>
    <lineage>
        <taxon>Eukaryota</taxon>
        <taxon>Fungi</taxon>
        <taxon>Fungi incertae sedis</taxon>
        <taxon>Mucoromycota</taxon>
        <taxon>Glomeromycotina</taxon>
        <taxon>Glomeromycetes</taxon>
        <taxon>Diversisporales</taxon>
        <taxon>Gigasporaceae</taxon>
        <taxon>Gigaspora</taxon>
    </lineage>
</organism>
<gene>
    <name evidence="2" type="ORF">GMARGA_LOCUS40899</name>
</gene>
<dbReference type="Proteomes" id="UP000789901">
    <property type="component" value="Unassembled WGS sequence"/>
</dbReference>
<feature type="compositionally biased region" description="Polar residues" evidence="1">
    <location>
        <begin position="1"/>
        <end position="13"/>
    </location>
</feature>
<feature type="region of interest" description="Disordered" evidence="1">
    <location>
        <begin position="1"/>
        <end position="22"/>
    </location>
</feature>
<sequence length="66" mass="7617">MLSQDKSIVSSSKASKRNLHKKEFHAIKKGKFENIDISVRDNINSTSNLIINLPDEREDIFYNPLK</sequence>